<dbReference type="AlphaFoldDB" id="A0A844B3H9"/>
<accession>A0A844B3H9</accession>
<keyword evidence="2" id="KW-1185">Reference proteome</keyword>
<comment type="caution">
    <text evidence="1">The sequence shown here is derived from an EMBL/GenBank/DDBJ whole genome shotgun (WGS) entry which is preliminary data.</text>
</comment>
<dbReference type="RefSeq" id="WP_153586636.1">
    <property type="nucleotide sequence ID" value="NZ_WJBU01000022.1"/>
</dbReference>
<organism evidence="1 2">
    <name type="scientific">Caenimonas koreensis DSM 17982</name>
    <dbReference type="NCBI Taxonomy" id="1121255"/>
    <lineage>
        <taxon>Bacteria</taxon>
        <taxon>Pseudomonadati</taxon>
        <taxon>Pseudomonadota</taxon>
        <taxon>Betaproteobacteria</taxon>
        <taxon>Burkholderiales</taxon>
        <taxon>Comamonadaceae</taxon>
        <taxon>Caenimonas</taxon>
    </lineage>
</organism>
<reference evidence="1 2" key="1">
    <citation type="submission" date="2019-11" db="EMBL/GenBank/DDBJ databases">
        <title>Caenimonas koreensis gen. nov., sp. nov., isolated from activated sludge.</title>
        <authorList>
            <person name="Seung H.R."/>
        </authorList>
    </citation>
    <scope>NUCLEOTIDE SEQUENCE [LARGE SCALE GENOMIC DNA]</scope>
    <source>
        <strain evidence="1 2">EMB320</strain>
    </source>
</reference>
<name>A0A844B3H9_9BURK</name>
<evidence type="ECO:0000313" key="1">
    <source>
        <dbReference type="EMBL" id="MRD49328.1"/>
    </source>
</evidence>
<dbReference type="EMBL" id="WJBU01000022">
    <property type="protein sequence ID" value="MRD49328.1"/>
    <property type="molecule type" value="Genomic_DNA"/>
</dbReference>
<evidence type="ECO:0000313" key="2">
    <source>
        <dbReference type="Proteomes" id="UP000487350"/>
    </source>
</evidence>
<gene>
    <name evidence="1" type="ORF">GHT07_18795</name>
</gene>
<dbReference type="Proteomes" id="UP000487350">
    <property type="component" value="Unassembled WGS sequence"/>
</dbReference>
<sequence>MRSLSRDSVARCNLPQRLQLEFQRVLRHRSLSHFNTLPAAEIAPRQEIHFAEARPKVRWLSSDDKVQYEFYSLGKHEIAPQDLIKEEMLRLAVSTLQSINASSTTPNHK</sequence>
<proteinExistence type="predicted"/>
<protein>
    <submittedName>
        <fullName evidence="1">Uncharacterized protein</fullName>
    </submittedName>
</protein>